<protein>
    <submittedName>
        <fullName evidence="1">Uncharacterized protein</fullName>
    </submittedName>
</protein>
<evidence type="ECO:0000313" key="1">
    <source>
        <dbReference type="EMBL" id="SHL17188.1"/>
    </source>
</evidence>
<dbReference type="STRING" id="1423959.SAMN05444407_102502"/>
<dbReference type="EMBL" id="FRBM01000002">
    <property type="protein sequence ID" value="SHL17188.1"/>
    <property type="molecule type" value="Genomic_DNA"/>
</dbReference>
<sequence length="34" mass="3888">MVVLEAEKYNNVIDFGKKAITSLKENKDLKTSLF</sequence>
<reference evidence="1 2" key="1">
    <citation type="submission" date="2016-11" db="EMBL/GenBank/DDBJ databases">
        <authorList>
            <person name="Jaros S."/>
            <person name="Januszkiewicz K."/>
            <person name="Wedrychowicz H."/>
        </authorList>
    </citation>
    <scope>NUCLEOTIDE SEQUENCE [LARGE SCALE GENOMIC DNA]</scope>
    <source>
        <strain evidence="1 2">DSM 27621</strain>
    </source>
</reference>
<organism evidence="1 2">
    <name type="scientific">Chryseobacterium contaminans</name>
    <dbReference type="NCBI Taxonomy" id="1423959"/>
    <lineage>
        <taxon>Bacteria</taxon>
        <taxon>Pseudomonadati</taxon>
        <taxon>Bacteroidota</taxon>
        <taxon>Flavobacteriia</taxon>
        <taxon>Flavobacteriales</taxon>
        <taxon>Weeksellaceae</taxon>
        <taxon>Chryseobacterium group</taxon>
        <taxon>Chryseobacterium</taxon>
    </lineage>
</organism>
<accession>A0A1M6YG33</accession>
<evidence type="ECO:0000313" key="2">
    <source>
        <dbReference type="Proteomes" id="UP000184069"/>
    </source>
</evidence>
<proteinExistence type="predicted"/>
<gene>
    <name evidence="1" type="ORF">SAMN05444407_102502</name>
</gene>
<dbReference type="Proteomes" id="UP000184069">
    <property type="component" value="Unassembled WGS sequence"/>
</dbReference>
<dbReference type="AlphaFoldDB" id="A0A1M6YG33"/>
<name>A0A1M6YG33_9FLAO</name>